<evidence type="ECO:0000313" key="5">
    <source>
        <dbReference type="EMBL" id="RMW43919.1"/>
    </source>
</evidence>
<dbReference type="KEGG" id="lpg:BB562_15430"/>
<feature type="domain" description="HTH cro/C1-type" evidence="1">
    <location>
        <begin position="33"/>
        <end position="88"/>
    </location>
</feature>
<dbReference type="RefSeq" id="WP_101874173.1">
    <property type="nucleotide sequence ID" value="NZ_CP016491.1"/>
</dbReference>
<reference evidence="4 6" key="1">
    <citation type="submission" date="2018-03" db="EMBL/GenBank/DDBJ databases">
        <title>Draft Genome Sequences of six Lactobacillus pentosus Strains Isolated from Brines of Traditionally Fermented Spanish-Style Green Table Olives.</title>
        <authorList>
            <person name="Calero-Delgado B."/>
            <person name="Martin-Platero A.M."/>
            <person name="Perez-Pulido A.J."/>
            <person name="Benitez-Cabello A."/>
            <person name="Casimiro-Soriguer C.S."/>
            <person name="Martinez-Bueno M."/>
            <person name="Arroyo-Lopez F.N."/>
            <person name="Rodriguez-Gomez F."/>
            <person name="Bautista-Gallego J."/>
            <person name="Garrido-Fernandez A."/>
            <person name="Jimenez-Diaz R."/>
        </authorList>
    </citation>
    <scope>NUCLEOTIDE SEQUENCE [LARGE SCALE GENOMIC DNA]</scope>
    <source>
        <strain evidence="4 6">IG2</strain>
    </source>
</reference>
<evidence type="ECO:0000259" key="1">
    <source>
        <dbReference type="PROSITE" id="PS50943"/>
    </source>
</evidence>
<evidence type="ECO:0000313" key="2">
    <source>
        <dbReference type="EMBL" id="MDT6989660.1"/>
    </source>
</evidence>
<keyword evidence="6" id="KW-1185">Reference proteome</keyword>
<dbReference type="Pfam" id="PF01381">
    <property type="entry name" value="HTH_3"/>
    <property type="match status" value="1"/>
</dbReference>
<dbReference type="CDD" id="cd00093">
    <property type="entry name" value="HTH_XRE"/>
    <property type="match status" value="1"/>
</dbReference>
<dbReference type="PROSITE" id="PS50943">
    <property type="entry name" value="HTH_CROC1"/>
    <property type="match status" value="1"/>
</dbReference>
<sequence>MKIDDFIKEECQNSDFKKSFDIERGKLKVAVAVYNARTDAGLTQAALSQLAGLSPKTIAAIEQGDNVSFDDFFAIMSVLGKEVEIKVL</sequence>
<accession>A0A2K9I5M1</accession>
<dbReference type="SMART" id="SM00530">
    <property type="entry name" value="HTH_XRE"/>
    <property type="match status" value="1"/>
</dbReference>
<dbReference type="Proteomes" id="UP000238378">
    <property type="component" value="Unassembled WGS sequence"/>
</dbReference>
<proteinExistence type="predicted"/>
<evidence type="ECO:0000313" key="3">
    <source>
        <dbReference type="EMBL" id="MDT7037681.1"/>
    </source>
</evidence>
<dbReference type="Proteomes" id="UP001263852">
    <property type="component" value="Unassembled WGS sequence"/>
</dbReference>
<gene>
    <name evidence="4" type="ORF">C6Y08_07205</name>
    <name evidence="5" type="ORF">D6U18_15195</name>
    <name evidence="2" type="ORF">RI536_06030</name>
    <name evidence="3" type="ORF">RI555_01465</name>
</gene>
<evidence type="ECO:0000313" key="7">
    <source>
        <dbReference type="Proteomes" id="UP000276249"/>
    </source>
</evidence>
<evidence type="ECO:0000313" key="6">
    <source>
        <dbReference type="Proteomes" id="UP000238378"/>
    </source>
</evidence>
<reference evidence="2" key="3">
    <citation type="submission" date="2023-08" db="EMBL/GenBank/DDBJ databases">
        <authorList>
            <person name="Page C.A."/>
            <person name="Perez-Diaz I.M."/>
        </authorList>
    </citation>
    <scope>NUCLEOTIDE SEQUENCE</scope>
    <source>
        <strain evidence="3">1.8.9</strain>
        <strain evidence="2">7.8.46</strain>
    </source>
</reference>
<dbReference type="EMBL" id="RDCJ01000113">
    <property type="protein sequence ID" value="RMW43919.1"/>
    <property type="molecule type" value="Genomic_DNA"/>
</dbReference>
<dbReference type="EMBL" id="JAVLAQ010000001">
    <property type="protein sequence ID" value="MDT6989660.1"/>
    <property type="molecule type" value="Genomic_DNA"/>
</dbReference>
<dbReference type="InterPro" id="IPR001387">
    <property type="entry name" value="Cro/C1-type_HTH"/>
</dbReference>
<dbReference type="Gene3D" id="1.10.260.40">
    <property type="entry name" value="lambda repressor-like DNA-binding domains"/>
    <property type="match status" value="1"/>
</dbReference>
<dbReference type="GO" id="GO:0003677">
    <property type="term" value="F:DNA binding"/>
    <property type="evidence" value="ECO:0007669"/>
    <property type="project" value="InterPro"/>
</dbReference>
<reference evidence="5 7" key="2">
    <citation type="submission" date="2018-10" db="EMBL/GenBank/DDBJ databases">
        <title>Genome sequences of five Lactobacillus pentosus strains isolated from brines of traditionally fermented spanish-style green table olives and differences between them.</title>
        <authorList>
            <person name="Jimenez Diaz R."/>
        </authorList>
    </citation>
    <scope>NUCLEOTIDE SEQUENCE [LARGE SCALE GENOMIC DNA]</scope>
    <source>
        <strain evidence="5 7">IG10</strain>
    </source>
</reference>
<dbReference type="EMBL" id="PVOB01000102">
    <property type="protein sequence ID" value="PRO94951.1"/>
    <property type="molecule type" value="Genomic_DNA"/>
</dbReference>
<evidence type="ECO:0000313" key="4">
    <source>
        <dbReference type="EMBL" id="PRO94951.1"/>
    </source>
</evidence>
<name>A0A2K9I5M1_LACPE</name>
<dbReference type="Proteomes" id="UP000276249">
    <property type="component" value="Unassembled WGS sequence"/>
</dbReference>
<dbReference type="EMBL" id="JAVLAO010000001">
    <property type="protein sequence ID" value="MDT7037681.1"/>
    <property type="molecule type" value="Genomic_DNA"/>
</dbReference>
<dbReference type="SUPFAM" id="SSF47413">
    <property type="entry name" value="lambda repressor-like DNA-binding domains"/>
    <property type="match status" value="1"/>
</dbReference>
<dbReference type="AlphaFoldDB" id="A0A2K9I5M1"/>
<dbReference type="Proteomes" id="UP001267003">
    <property type="component" value="Unassembled WGS sequence"/>
</dbReference>
<comment type="caution">
    <text evidence="5">The sequence shown here is derived from an EMBL/GenBank/DDBJ whole genome shotgun (WGS) entry which is preliminary data.</text>
</comment>
<protein>
    <submittedName>
        <fullName evidence="2">Helix-turn-helix transcriptional regulator</fullName>
    </submittedName>
    <submittedName>
        <fullName evidence="5">XRE family transcriptional regulator</fullName>
    </submittedName>
</protein>
<organism evidence="5 7">
    <name type="scientific">Lactiplantibacillus pentosus</name>
    <name type="common">Lactobacillus pentosus</name>
    <dbReference type="NCBI Taxonomy" id="1589"/>
    <lineage>
        <taxon>Bacteria</taxon>
        <taxon>Bacillati</taxon>
        <taxon>Bacillota</taxon>
        <taxon>Bacilli</taxon>
        <taxon>Lactobacillales</taxon>
        <taxon>Lactobacillaceae</taxon>
        <taxon>Lactiplantibacillus</taxon>
    </lineage>
</organism>
<dbReference type="InterPro" id="IPR010982">
    <property type="entry name" value="Lambda_DNA-bd_dom_sf"/>
</dbReference>